<proteinExistence type="predicted"/>
<name>A0AAF0QUE6_SOLVR</name>
<dbReference type="Proteomes" id="UP001234989">
    <property type="component" value="Chromosome 4"/>
</dbReference>
<dbReference type="EMBL" id="CP133615">
    <property type="protein sequence ID" value="WMV26846.1"/>
    <property type="molecule type" value="Genomic_DNA"/>
</dbReference>
<sequence>VVKTKKTTNNIKRPRSDYVELKNIPPCKFCNEKRFEYEPSGFCCGKEDHAMMYTDIIQALKVKEYLSFFCLALAIGTGEYEPSF</sequence>
<feature type="non-terminal residue" evidence="1">
    <location>
        <position position="1"/>
    </location>
</feature>
<evidence type="ECO:0000313" key="1">
    <source>
        <dbReference type="EMBL" id="WMV26846.1"/>
    </source>
</evidence>
<keyword evidence="2" id="KW-1185">Reference proteome</keyword>
<accession>A0AAF0QUE6</accession>
<protein>
    <submittedName>
        <fullName evidence="1">Uncharacterized protein</fullName>
    </submittedName>
</protein>
<reference evidence="1" key="1">
    <citation type="submission" date="2023-08" db="EMBL/GenBank/DDBJ databases">
        <title>A de novo genome assembly of Solanum verrucosum Schlechtendal, a Mexican diploid species geographically isolated from the other diploid A-genome species in potato relatives.</title>
        <authorList>
            <person name="Hosaka K."/>
        </authorList>
    </citation>
    <scope>NUCLEOTIDE SEQUENCE</scope>
    <source>
        <tissue evidence="1">Young leaves</tissue>
    </source>
</reference>
<evidence type="ECO:0000313" key="2">
    <source>
        <dbReference type="Proteomes" id="UP001234989"/>
    </source>
</evidence>
<gene>
    <name evidence="1" type="ORF">MTR67_020231</name>
</gene>
<dbReference type="AlphaFoldDB" id="A0AAF0QUE6"/>
<organism evidence="1 2">
    <name type="scientific">Solanum verrucosum</name>
    <dbReference type="NCBI Taxonomy" id="315347"/>
    <lineage>
        <taxon>Eukaryota</taxon>
        <taxon>Viridiplantae</taxon>
        <taxon>Streptophyta</taxon>
        <taxon>Embryophyta</taxon>
        <taxon>Tracheophyta</taxon>
        <taxon>Spermatophyta</taxon>
        <taxon>Magnoliopsida</taxon>
        <taxon>eudicotyledons</taxon>
        <taxon>Gunneridae</taxon>
        <taxon>Pentapetalae</taxon>
        <taxon>asterids</taxon>
        <taxon>lamiids</taxon>
        <taxon>Solanales</taxon>
        <taxon>Solanaceae</taxon>
        <taxon>Solanoideae</taxon>
        <taxon>Solaneae</taxon>
        <taxon>Solanum</taxon>
    </lineage>
</organism>